<protein>
    <recommendedName>
        <fullName evidence="6">DUF4199 domain-containing protein</fullName>
    </recommendedName>
</protein>
<reference evidence="2" key="4">
    <citation type="submission" date="2024-05" db="EMBL/GenBank/DDBJ databases">
        <authorList>
            <person name="Sun Q."/>
            <person name="Zhou Y."/>
        </authorList>
    </citation>
    <scope>NUCLEOTIDE SEQUENCE</scope>
    <source>
        <strain evidence="2">CGMCC 1.10832</strain>
    </source>
</reference>
<evidence type="ECO:0000313" key="5">
    <source>
        <dbReference type="Proteomes" id="UP000636010"/>
    </source>
</evidence>
<dbReference type="EMBL" id="PYVU01000073">
    <property type="protein sequence ID" value="PTB95988.1"/>
    <property type="molecule type" value="Genomic_DNA"/>
</dbReference>
<evidence type="ECO:0000256" key="1">
    <source>
        <dbReference type="SAM" id="Phobius"/>
    </source>
</evidence>
<name>A0A2T4DQH8_9BACT</name>
<accession>A0A2T4DQH8</accession>
<keyword evidence="5" id="KW-1185">Reference proteome</keyword>
<comment type="caution">
    <text evidence="3">The sequence shown here is derived from an EMBL/GenBank/DDBJ whole genome shotgun (WGS) entry which is preliminary data.</text>
</comment>
<reference evidence="2" key="1">
    <citation type="journal article" date="2014" name="Int. J. Syst. Evol. Microbiol.">
        <title>Complete genome of a new Firmicutes species belonging to the dominant human colonic microbiota ('Ruminococcus bicirculans') reveals two chromosomes and a selective capacity to utilize plant glucans.</title>
        <authorList>
            <consortium name="NISC Comparative Sequencing Program"/>
            <person name="Wegmann U."/>
            <person name="Louis P."/>
            <person name="Goesmann A."/>
            <person name="Henrissat B."/>
            <person name="Duncan S.H."/>
            <person name="Flint H.J."/>
        </authorList>
    </citation>
    <scope>NUCLEOTIDE SEQUENCE</scope>
    <source>
        <strain evidence="2">CGMCC 1.10832</strain>
    </source>
</reference>
<sequence length="171" mass="18990">MEEKVSTSKFALQQGLILALIVTIYTLVIQLTGLYQQAWGNYLSYLIYLGFIIYIFKKFKDLNNGFMTLGQSLGLGTLTTLVSGAISSTVYALYIQFVDDSSIKYAMEKQAEEMYNSGMSTEQIEAAEKMSSMFQGPLFLIIAGTIGTVILGFIISLIVGLIMKRNPPQEF</sequence>
<dbReference type="InterPro" id="IPR025250">
    <property type="entry name" value="DUF4199"/>
</dbReference>
<gene>
    <name evidence="3" type="ORF">C9994_09380</name>
    <name evidence="2" type="ORF">GCM10011506_24770</name>
</gene>
<evidence type="ECO:0000313" key="3">
    <source>
        <dbReference type="EMBL" id="PTB95988.1"/>
    </source>
</evidence>
<dbReference type="EMBL" id="BMEC01000007">
    <property type="protein sequence ID" value="GGC38357.1"/>
    <property type="molecule type" value="Genomic_DNA"/>
</dbReference>
<evidence type="ECO:0000313" key="4">
    <source>
        <dbReference type="Proteomes" id="UP000240608"/>
    </source>
</evidence>
<organism evidence="3 4">
    <name type="scientific">Marivirga lumbricoides</name>
    <dbReference type="NCBI Taxonomy" id="1046115"/>
    <lineage>
        <taxon>Bacteria</taxon>
        <taxon>Pseudomonadati</taxon>
        <taxon>Bacteroidota</taxon>
        <taxon>Cytophagia</taxon>
        <taxon>Cytophagales</taxon>
        <taxon>Marivirgaceae</taxon>
        <taxon>Marivirga</taxon>
    </lineage>
</organism>
<dbReference type="AlphaFoldDB" id="A0A2T4DQH8"/>
<feature type="transmembrane region" description="Helical" evidence="1">
    <location>
        <begin position="39"/>
        <end position="56"/>
    </location>
</feature>
<keyword evidence="1" id="KW-1133">Transmembrane helix</keyword>
<dbReference type="Pfam" id="PF13858">
    <property type="entry name" value="DUF4199"/>
    <property type="match status" value="1"/>
</dbReference>
<reference evidence="3 4" key="2">
    <citation type="submission" date="2018-03" db="EMBL/GenBank/DDBJ databases">
        <title>Cross-interface Injection: A General Nanoliter Liquid Handling Method Applied to Single Cells Genome Amplification Automated Nanoliter Liquid Handling Applied to Single Cell Multiple Displacement Amplification.</title>
        <authorList>
            <person name="Yun J."/>
            <person name="Xu P."/>
            <person name="Xu J."/>
            <person name="Dai X."/>
            <person name="Wang Y."/>
            <person name="Zheng X."/>
            <person name="Cao C."/>
            <person name="Yi Q."/>
            <person name="Zhu Y."/>
            <person name="Wang L."/>
            <person name="Dong Z."/>
            <person name="Huang Y."/>
            <person name="Huang L."/>
            <person name="Du W."/>
        </authorList>
    </citation>
    <scope>NUCLEOTIDE SEQUENCE [LARGE SCALE GENOMIC DNA]</scope>
    <source>
        <strain evidence="3 4">Z-D1-2</strain>
    </source>
</reference>
<dbReference type="Proteomes" id="UP000636010">
    <property type="component" value="Unassembled WGS sequence"/>
</dbReference>
<feature type="transmembrane region" description="Helical" evidence="1">
    <location>
        <begin position="77"/>
        <end position="97"/>
    </location>
</feature>
<keyword evidence="1" id="KW-0812">Transmembrane</keyword>
<feature type="transmembrane region" description="Helical" evidence="1">
    <location>
        <begin position="12"/>
        <end position="33"/>
    </location>
</feature>
<feature type="transmembrane region" description="Helical" evidence="1">
    <location>
        <begin position="138"/>
        <end position="163"/>
    </location>
</feature>
<evidence type="ECO:0008006" key="6">
    <source>
        <dbReference type="Google" id="ProtNLM"/>
    </source>
</evidence>
<dbReference type="Proteomes" id="UP000240608">
    <property type="component" value="Unassembled WGS sequence"/>
</dbReference>
<dbReference type="RefSeq" id="WP_188463833.1">
    <property type="nucleotide sequence ID" value="NZ_BAABHU010000007.1"/>
</dbReference>
<keyword evidence="1" id="KW-0472">Membrane</keyword>
<proteinExistence type="predicted"/>
<evidence type="ECO:0000313" key="2">
    <source>
        <dbReference type="EMBL" id="GGC38357.1"/>
    </source>
</evidence>
<reference evidence="5" key="3">
    <citation type="journal article" date="2019" name="Int. J. Syst. Evol. Microbiol.">
        <title>The Global Catalogue of Microorganisms (GCM) 10K type strain sequencing project: providing services to taxonomists for standard genome sequencing and annotation.</title>
        <authorList>
            <consortium name="The Broad Institute Genomics Platform"/>
            <consortium name="The Broad Institute Genome Sequencing Center for Infectious Disease"/>
            <person name="Wu L."/>
            <person name="Ma J."/>
        </authorList>
    </citation>
    <scope>NUCLEOTIDE SEQUENCE [LARGE SCALE GENOMIC DNA]</scope>
    <source>
        <strain evidence="5">CGMCC 1.10832</strain>
    </source>
</reference>